<reference evidence="1 2" key="2">
    <citation type="submission" date="2017-12" db="EMBL/GenBank/DDBJ databases">
        <title>Genome sequence of Rhizobium sullae HCNT1 isolated from Sulla coronaria nodules and featuring peculiar denitrification phenotypes.</title>
        <authorList>
            <person name="De Diego-Diaz B."/>
            <person name="Treu L."/>
            <person name="Campanaro S."/>
            <person name="Da Silva Duarte V."/>
            <person name="Basaglia M."/>
            <person name="Favaro L."/>
            <person name="Casella S."/>
            <person name="Squartini A."/>
        </authorList>
    </citation>
    <scope>NUCLEOTIDE SEQUENCE [LARGE SCALE GENOMIC DNA]</scope>
    <source>
        <strain evidence="1 2">HCNT1</strain>
    </source>
</reference>
<dbReference type="Proteomes" id="UP000232164">
    <property type="component" value="Unassembled WGS sequence"/>
</dbReference>
<accession>A0A2N0D2T4</accession>
<evidence type="ECO:0000313" key="2">
    <source>
        <dbReference type="Proteomes" id="UP000232164"/>
    </source>
</evidence>
<sequence length="104" mass="11825">MSALKWRVVTHSRDNKFMVKGTELNNAVYGGLSRFQICEHRSYDADNNADRRYVIRDAETVTDADVRSGKRPDVVAGFDTLDAAMEFCDGFASMWQSEPELWNA</sequence>
<name>A0A2N0D2T4_RHISU</name>
<evidence type="ECO:0000313" key="1">
    <source>
        <dbReference type="EMBL" id="PKA40440.1"/>
    </source>
</evidence>
<dbReference type="RefSeq" id="WP_100772683.1">
    <property type="nucleotide sequence ID" value="NZ_PIQN01000022.1"/>
</dbReference>
<reference evidence="1 2" key="1">
    <citation type="submission" date="2017-11" db="EMBL/GenBank/DDBJ databases">
        <authorList>
            <person name="Han C.G."/>
        </authorList>
    </citation>
    <scope>NUCLEOTIDE SEQUENCE [LARGE SCALE GENOMIC DNA]</scope>
    <source>
        <strain evidence="1 2">HCNT1</strain>
    </source>
</reference>
<dbReference type="AlphaFoldDB" id="A0A2N0D2T4"/>
<gene>
    <name evidence="1" type="ORF">CWR43_28080</name>
</gene>
<comment type="caution">
    <text evidence="1">The sequence shown here is derived from an EMBL/GenBank/DDBJ whole genome shotgun (WGS) entry which is preliminary data.</text>
</comment>
<protein>
    <submittedName>
        <fullName evidence="1">Uncharacterized protein</fullName>
    </submittedName>
</protein>
<proteinExistence type="predicted"/>
<organism evidence="1 2">
    <name type="scientific">Rhizobium sullae</name>
    <name type="common">Rhizobium hedysari</name>
    <dbReference type="NCBI Taxonomy" id="50338"/>
    <lineage>
        <taxon>Bacteria</taxon>
        <taxon>Pseudomonadati</taxon>
        <taxon>Pseudomonadota</taxon>
        <taxon>Alphaproteobacteria</taxon>
        <taxon>Hyphomicrobiales</taxon>
        <taxon>Rhizobiaceae</taxon>
        <taxon>Rhizobium/Agrobacterium group</taxon>
        <taxon>Rhizobium</taxon>
    </lineage>
</organism>
<dbReference type="EMBL" id="PIQN01000022">
    <property type="protein sequence ID" value="PKA40440.1"/>
    <property type="molecule type" value="Genomic_DNA"/>
</dbReference>